<proteinExistence type="predicted"/>
<dbReference type="EnsemblProtists" id="PYU1_T007372">
    <property type="protein sequence ID" value="PYU1_T007372"/>
    <property type="gene ID" value="PYU1_G007356"/>
</dbReference>
<keyword evidence="2" id="KW-1185">Reference proteome</keyword>
<organism evidence="1 2">
    <name type="scientific">Globisporangium ultimum (strain ATCC 200006 / CBS 805.95 / DAOM BR144)</name>
    <name type="common">Pythium ultimum</name>
    <dbReference type="NCBI Taxonomy" id="431595"/>
    <lineage>
        <taxon>Eukaryota</taxon>
        <taxon>Sar</taxon>
        <taxon>Stramenopiles</taxon>
        <taxon>Oomycota</taxon>
        <taxon>Peronosporomycetes</taxon>
        <taxon>Pythiales</taxon>
        <taxon>Pythiaceae</taxon>
        <taxon>Globisporangium</taxon>
    </lineage>
</organism>
<dbReference type="Proteomes" id="UP000019132">
    <property type="component" value="Unassembled WGS sequence"/>
</dbReference>
<reference evidence="1" key="3">
    <citation type="submission" date="2015-02" db="UniProtKB">
        <authorList>
            <consortium name="EnsemblProtists"/>
        </authorList>
    </citation>
    <scope>IDENTIFICATION</scope>
    <source>
        <strain evidence="1">DAOM BR144</strain>
    </source>
</reference>
<sequence length="49" mass="5753">MYEQLREHGFGHSQSESGRHQLRAHAERFQYFQTTLRMGRQSLCACVAL</sequence>
<dbReference type="EMBL" id="GL376629">
    <property type="status" value="NOT_ANNOTATED_CDS"/>
    <property type="molecule type" value="Genomic_DNA"/>
</dbReference>
<protein>
    <submittedName>
        <fullName evidence="1">Uncharacterized protein</fullName>
    </submittedName>
</protein>
<reference evidence="2" key="2">
    <citation type="submission" date="2010-04" db="EMBL/GenBank/DDBJ databases">
        <authorList>
            <person name="Buell R."/>
            <person name="Hamilton J."/>
            <person name="Hostetler J."/>
        </authorList>
    </citation>
    <scope>NUCLEOTIDE SEQUENCE [LARGE SCALE GENOMIC DNA]</scope>
    <source>
        <strain evidence="2">DAOM:BR144</strain>
    </source>
</reference>
<dbReference type="AlphaFoldDB" id="K3WQY0"/>
<name>K3WQY0_GLOUD</name>
<reference evidence="2" key="1">
    <citation type="journal article" date="2010" name="Genome Biol.">
        <title>Genome sequence of the necrotrophic plant pathogen Pythium ultimum reveals original pathogenicity mechanisms and effector repertoire.</title>
        <authorList>
            <person name="Levesque C.A."/>
            <person name="Brouwer H."/>
            <person name="Cano L."/>
            <person name="Hamilton J.P."/>
            <person name="Holt C."/>
            <person name="Huitema E."/>
            <person name="Raffaele S."/>
            <person name="Robideau G.P."/>
            <person name="Thines M."/>
            <person name="Win J."/>
            <person name="Zerillo M.M."/>
            <person name="Beakes G.W."/>
            <person name="Boore J.L."/>
            <person name="Busam D."/>
            <person name="Dumas B."/>
            <person name="Ferriera S."/>
            <person name="Fuerstenberg S.I."/>
            <person name="Gachon C.M."/>
            <person name="Gaulin E."/>
            <person name="Govers F."/>
            <person name="Grenville-Briggs L."/>
            <person name="Horner N."/>
            <person name="Hostetler J."/>
            <person name="Jiang R.H."/>
            <person name="Johnson J."/>
            <person name="Krajaejun T."/>
            <person name="Lin H."/>
            <person name="Meijer H.J."/>
            <person name="Moore B."/>
            <person name="Morris P."/>
            <person name="Phuntmart V."/>
            <person name="Puiu D."/>
            <person name="Shetty J."/>
            <person name="Stajich J.E."/>
            <person name="Tripathy S."/>
            <person name="Wawra S."/>
            <person name="van West P."/>
            <person name="Whitty B.R."/>
            <person name="Coutinho P.M."/>
            <person name="Henrissat B."/>
            <person name="Martin F."/>
            <person name="Thomas P.D."/>
            <person name="Tyler B.M."/>
            <person name="De Vries R.P."/>
            <person name="Kamoun S."/>
            <person name="Yandell M."/>
            <person name="Tisserat N."/>
            <person name="Buell C.R."/>
        </authorList>
    </citation>
    <scope>NUCLEOTIDE SEQUENCE</scope>
    <source>
        <strain evidence="2">DAOM:BR144</strain>
    </source>
</reference>
<evidence type="ECO:0000313" key="1">
    <source>
        <dbReference type="EnsemblProtists" id="PYU1_T007372"/>
    </source>
</evidence>
<evidence type="ECO:0000313" key="2">
    <source>
        <dbReference type="Proteomes" id="UP000019132"/>
    </source>
</evidence>
<dbReference type="HOGENOM" id="CLU_3145818_0_0_1"/>
<dbReference type="VEuPathDB" id="FungiDB:PYU1_G007356"/>
<accession>K3WQY0</accession>
<dbReference type="InParanoid" id="K3WQY0"/>